<dbReference type="GO" id="GO:0051536">
    <property type="term" value="F:iron-sulfur cluster binding"/>
    <property type="evidence" value="ECO:0007669"/>
    <property type="project" value="UniProtKB-KW"/>
</dbReference>
<evidence type="ECO:0000256" key="3">
    <source>
        <dbReference type="ARBA" id="ARBA00023004"/>
    </source>
</evidence>
<evidence type="ECO:0000256" key="5">
    <source>
        <dbReference type="PIRSR" id="PIRSR004869-50"/>
    </source>
</evidence>
<name>A0A6I3SNH2_HELMO</name>
<dbReference type="GO" id="GO:0046872">
    <property type="term" value="F:metal ion binding"/>
    <property type="evidence" value="ECO:0007669"/>
    <property type="project" value="UniProtKB-KW"/>
</dbReference>
<protein>
    <submittedName>
        <fullName evidence="7">Radical SAM protein</fullName>
    </submittedName>
</protein>
<dbReference type="InterPro" id="IPR058240">
    <property type="entry name" value="rSAM_sf"/>
</dbReference>
<dbReference type="InterPro" id="IPR016431">
    <property type="entry name" value="Pyrv-formate_lyase-activ_prd"/>
</dbReference>
<organism evidence="7 8">
    <name type="scientific">Heliobacterium mobile</name>
    <name type="common">Heliobacillus mobilis</name>
    <dbReference type="NCBI Taxonomy" id="28064"/>
    <lineage>
        <taxon>Bacteria</taxon>
        <taxon>Bacillati</taxon>
        <taxon>Bacillota</taxon>
        <taxon>Clostridia</taxon>
        <taxon>Eubacteriales</taxon>
        <taxon>Heliobacteriaceae</taxon>
        <taxon>Heliobacterium</taxon>
    </lineage>
</organism>
<dbReference type="RefSeq" id="WP_155477375.1">
    <property type="nucleotide sequence ID" value="NZ_WNKU01000022.1"/>
</dbReference>
<feature type="binding site" evidence="5">
    <location>
        <position position="75"/>
    </location>
    <ligand>
        <name>[4Fe-4S] cluster</name>
        <dbReference type="ChEBI" id="CHEBI:49883"/>
        <note>4Fe-4S-S-AdoMet</note>
    </ligand>
</feature>
<dbReference type="Pfam" id="PF04055">
    <property type="entry name" value="Radical_SAM"/>
    <property type="match status" value="1"/>
</dbReference>
<accession>A0A6I3SNH2</accession>
<keyword evidence="8" id="KW-1185">Reference proteome</keyword>
<dbReference type="SUPFAM" id="SSF102114">
    <property type="entry name" value="Radical SAM enzymes"/>
    <property type="match status" value="1"/>
</dbReference>
<keyword evidence="4 5" id="KW-0411">Iron-sulfur</keyword>
<dbReference type="PANTHER" id="PTHR43075">
    <property type="entry name" value="FORMATE LYASE ACTIVATING ENZYME, PUTATIVE (AFU_ORTHOLOGUE AFUA_2G15630)-RELATED"/>
    <property type="match status" value="1"/>
</dbReference>
<dbReference type="InterPro" id="IPR040085">
    <property type="entry name" value="MJ0674-like"/>
</dbReference>
<keyword evidence="3 5" id="KW-0408">Iron</keyword>
<sequence>MRIQIEELRERARQAHQLWEACILCGRRCQINRRERAGLCRAGNQAVVASYGPHWGEERPLVGTGGSGTIFFSYCNLSCVFCQNYDISHEAEGEEVDGAGLGAVMLSLQKQGCENINLVSPTHYVPVILDGLAQAAEKGLHIPIVYNSGGYDSLEILQLLDGIIDIYLPDFKFASDDLGHKFCGVKDYASVAKAALKEMHRQVGLPQLDAKGTARQGLIIRHLVMPGLPENTFDVVRFVVDEVSPQSWVNVMAQYYPAYRAEAHPPLDQPLFRREYRQVRRQAKRMAPEIRLLDDI</sequence>
<feature type="domain" description="Radical SAM core" evidence="6">
    <location>
        <begin position="70"/>
        <end position="201"/>
    </location>
</feature>
<dbReference type="GO" id="GO:0003824">
    <property type="term" value="F:catalytic activity"/>
    <property type="evidence" value="ECO:0007669"/>
    <property type="project" value="InterPro"/>
</dbReference>
<feature type="binding site" evidence="5">
    <location>
        <position position="82"/>
    </location>
    <ligand>
        <name>[4Fe-4S] cluster</name>
        <dbReference type="ChEBI" id="CHEBI:49883"/>
        <note>4Fe-4S-S-AdoMet</note>
    </ligand>
</feature>
<comment type="caution">
    <text evidence="7">The sequence shown here is derived from an EMBL/GenBank/DDBJ whole genome shotgun (WGS) entry which is preliminary data.</text>
</comment>
<comment type="cofactor">
    <cofactor evidence="5">
        <name>[4Fe-4S] cluster</name>
        <dbReference type="ChEBI" id="CHEBI:49883"/>
    </cofactor>
    <text evidence="5">Binds 1 [4Fe-4S] cluster. The cluster is coordinated with 3 cysteines and an exchangeable S-adenosyl-L-methionine.</text>
</comment>
<dbReference type="InterPro" id="IPR013785">
    <property type="entry name" value="Aldolase_TIM"/>
</dbReference>
<dbReference type="Gene3D" id="3.20.20.70">
    <property type="entry name" value="Aldolase class I"/>
    <property type="match status" value="1"/>
</dbReference>
<dbReference type="EMBL" id="WNKU01000022">
    <property type="protein sequence ID" value="MTV50286.1"/>
    <property type="molecule type" value="Genomic_DNA"/>
</dbReference>
<keyword evidence="2 5" id="KW-0479">Metal-binding</keyword>
<dbReference type="PIRSF" id="PIRSF004869">
    <property type="entry name" value="PflX_prd"/>
    <property type="match status" value="1"/>
</dbReference>
<gene>
    <name evidence="7" type="ORF">GJ688_15050</name>
</gene>
<dbReference type="SFLD" id="SFLDS00029">
    <property type="entry name" value="Radical_SAM"/>
    <property type="match status" value="1"/>
</dbReference>
<evidence type="ECO:0000313" key="8">
    <source>
        <dbReference type="Proteomes" id="UP000430670"/>
    </source>
</evidence>
<dbReference type="SFLD" id="SFLDG01099">
    <property type="entry name" value="Uncharacterised_Radical_SAM_Su"/>
    <property type="match status" value="1"/>
</dbReference>
<reference evidence="7 8" key="1">
    <citation type="submission" date="2019-11" db="EMBL/GenBank/DDBJ databases">
        <title>Whole-genome sequence of a the green, strictly anaerobic photosynthetic bacterium Heliobacillus mobilis DSM 6151.</title>
        <authorList>
            <person name="Kyndt J.A."/>
            <person name="Meyer T.E."/>
        </authorList>
    </citation>
    <scope>NUCLEOTIDE SEQUENCE [LARGE SCALE GENOMIC DNA]</scope>
    <source>
        <strain evidence="7 8">DSM 6151</strain>
    </source>
</reference>
<dbReference type="OrthoDB" id="9781783at2"/>
<evidence type="ECO:0000259" key="6">
    <source>
        <dbReference type="Pfam" id="PF04055"/>
    </source>
</evidence>
<proteinExistence type="predicted"/>
<evidence type="ECO:0000256" key="1">
    <source>
        <dbReference type="ARBA" id="ARBA00022691"/>
    </source>
</evidence>
<evidence type="ECO:0000256" key="4">
    <source>
        <dbReference type="ARBA" id="ARBA00023014"/>
    </source>
</evidence>
<dbReference type="AlphaFoldDB" id="A0A6I3SNH2"/>
<dbReference type="Proteomes" id="UP000430670">
    <property type="component" value="Unassembled WGS sequence"/>
</dbReference>
<dbReference type="PANTHER" id="PTHR43075:SF1">
    <property type="entry name" value="FORMATE LYASE ACTIVATING ENZYME, PUTATIVE (AFU_ORTHOLOGUE AFUA_2G15630)-RELATED"/>
    <property type="match status" value="1"/>
</dbReference>
<dbReference type="InterPro" id="IPR007197">
    <property type="entry name" value="rSAM"/>
</dbReference>
<evidence type="ECO:0000313" key="7">
    <source>
        <dbReference type="EMBL" id="MTV50286.1"/>
    </source>
</evidence>
<evidence type="ECO:0000256" key="2">
    <source>
        <dbReference type="ARBA" id="ARBA00022723"/>
    </source>
</evidence>
<feature type="binding site" evidence="5">
    <location>
        <position position="79"/>
    </location>
    <ligand>
        <name>[4Fe-4S] cluster</name>
        <dbReference type="ChEBI" id="CHEBI:49883"/>
        <note>4Fe-4S-S-AdoMet</note>
    </ligand>
</feature>
<keyword evidence="1 5" id="KW-0949">S-adenosyl-L-methionine</keyword>